<dbReference type="PANTHER" id="PTHR23546">
    <property type="entry name" value="TRANSPORT PROTEIN"/>
    <property type="match status" value="1"/>
</dbReference>
<dbReference type="EMBL" id="ADVL01000889">
    <property type="protein sequence ID" value="EFH09216.1"/>
    <property type="molecule type" value="Genomic_DNA"/>
</dbReference>
<dbReference type="AlphaFoldDB" id="D5RU03"/>
<keyword evidence="1 4" id="KW-0812">Transmembrane</keyword>
<feature type="transmembrane region" description="Helical" evidence="4">
    <location>
        <begin position="20"/>
        <end position="41"/>
    </location>
</feature>
<gene>
    <name evidence="5" type="ORF">HMPREF0731_4565</name>
</gene>
<feature type="transmembrane region" description="Helical" evidence="4">
    <location>
        <begin position="84"/>
        <end position="105"/>
    </location>
</feature>
<reference evidence="5 6" key="1">
    <citation type="submission" date="2010-04" db="EMBL/GenBank/DDBJ databases">
        <authorList>
            <person name="Qin X."/>
            <person name="Bachman B."/>
            <person name="Battles P."/>
            <person name="Bell A."/>
            <person name="Bess C."/>
            <person name="Bickham C."/>
            <person name="Chaboub L."/>
            <person name="Chen D."/>
            <person name="Coyle M."/>
            <person name="Deiros D.R."/>
            <person name="Dinh H."/>
            <person name="Forbes L."/>
            <person name="Fowler G."/>
            <person name="Francisco L."/>
            <person name="Fu Q."/>
            <person name="Gubbala S."/>
            <person name="Hale W."/>
            <person name="Han Y."/>
            <person name="Hemphill L."/>
            <person name="Highlander S.K."/>
            <person name="Hirani K."/>
            <person name="Hogues M."/>
            <person name="Jackson L."/>
            <person name="Jakkamsetti A."/>
            <person name="Javaid M."/>
            <person name="Jiang H."/>
            <person name="Korchina V."/>
            <person name="Kovar C."/>
            <person name="Lara F."/>
            <person name="Lee S."/>
            <person name="Mata R."/>
            <person name="Mathew T."/>
            <person name="Moen C."/>
            <person name="Morales K."/>
            <person name="Munidasa M."/>
            <person name="Nazareth L."/>
            <person name="Ngo R."/>
            <person name="Nguyen L."/>
            <person name="Okwuonu G."/>
            <person name="Ongeri F."/>
            <person name="Patil S."/>
            <person name="Petrosino J."/>
            <person name="Pham C."/>
            <person name="Pham P."/>
            <person name="Pu L.-L."/>
            <person name="Puazo M."/>
            <person name="Raj R."/>
            <person name="Reid J."/>
            <person name="Rouhana J."/>
            <person name="Saada N."/>
            <person name="Shang Y."/>
            <person name="Simmons D."/>
            <person name="Thornton R."/>
            <person name="Warren J."/>
            <person name="Weissenberger G."/>
            <person name="Zhang J."/>
            <person name="Zhang L."/>
            <person name="Zhou C."/>
            <person name="Zhu D."/>
            <person name="Muzny D."/>
            <person name="Worley K."/>
            <person name="Gibbs R."/>
        </authorList>
    </citation>
    <scope>NUCLEOTIDE SEQUENCE [LARGE SCALE GENOMIC DNA]</scope>
    <source>
        <strain evidence="5 6">ATCC 49957</strain>
    </source>
</reference>
<dbReference type="PANTHER" id="PTHR23546:SF1">
    <property type="entry name" value="MEMBRANE PROTEIN"/>
    <property type="match status" value="1"/>
</dbReference>
<evidence type="ECO:0000256" key="1">
    <source>
        <dbReference type="ARBA" id="ARBA00022692"/>
    </source>
</evidence>
<sequence length="197" mass="19779">PGPPRRPLPLSDRRLRHPLLAGFAAMFSVAIAQVSVGFYALDRLGLAPDAAARLAGTALMLVGVALVLSQALATRLRLAPWRMLGAGALLAALGFGSVALASQGWMLCAGYGVAAAGMGWVFPAFSAMVANAVGPQEQGGAAGAAGLAQGLGMVLGPLAGSLLAMLDQALPYLLVALLLLAVSLSMRAAPGRRAAPC</sequence>
<dbReference type="SUPFAM" id="SSF103473">
    <property type="entry name" value="MFS general substrate transporter"/>
    <property type="match status" value="1"/>
</dbReference>
<evidence type="ECO:0000256" key="2">
    <source>
        <dbReference type="ARBA" id="ARBA00022989"/>
    </source>
</evidence>
<dbReference type="RefSeq" id="WP_007006570.1">
    <property type="nucleotide sequence ID" value="NZ_GG771180.1"/>
</dbReference>
<dbReference type="Proteomes" id="UP000005324">
    <property type="component" value="Unassembled WGS sequence"/>
</dbReference>
<evidence type="ECO:0000313" key="5">
    <source>
        <dbReference type="EMBL" id="EFH09216.1"/>
    </source>
</evidence>
<feature type="transmembrane region" description="Helical" evidence="4">
    <location>
        <begin position="169"/>
        <end position="189"/>
    </location>
</feature>
<evidence type="ECO:0000256" key="4">
    <source>
        <dbReference type="SAM" id="Phobius"/>
    </source>
</evidence>
<keyword evidence="2 4" id="KW-1133">Transmembrane helix</keyword>
<keyword evidence="6" id="KW-1185">Reference proteome</keyword>
<proteinExistence type="predicted"/>
<organism evidence="5 6">
    <name type="scientific">Pseudoroseomonas cervicalis ATCC 49957</name>
    <dbReference type="NCBI Taxonomy" id="525371"/>
    <lineage>
        <taxon>Bacteria</taxon>
        <taxon>Pseudomonadati</taxon>
        <taxon>Pseudomonadota</taxon>
        <taxon>Alphaproteobacteria</taxon>
        <taxon>Acetobacterales</taxon>
        <taxon>Roseomonadaceae</taxon>
        <taxon>Roseomonas</taxon>
    </lineage>
</organism>
<dbReference type="HOGENOM" id="CLU_100223_0_0_5"/>
<feature type="transmembrane region" description="Helical" evidence="4">
    <location>
        <begin position="53"/>
        <end position="72"/>
    </location>
</feature>
<dbReference type="OrthoDB" id="9764259at2"/>
<feature type="transmembrane region" description="Helical" evidence="4">
    <location>
        <begin position="142"/>
        <end position="163"/>
    </location>
</feature>
<name>D5RU03_9PROT</name>
<comment type="caution">
    <text evidence="5">The sequence shown here is derived from an EMBL/GenBank/DDBJ whole genome shotgun (WGS) entry which is preliminary data.</text>
</comment>
<dbReference type="InterPro" id="IPR011701">
    <property type="entry name" value="MFS"/>
</dbReference>
<dbReference type="Pfam" id="PF07690">
    <property type="entry name" value="MFS_1"/>
    <property type="match status" value="1"/>
</dbReference>
<dbReference type="Gene3D" id="1.20.1250.20">
    <property type="entry name" value="MFS general substrate transporter like domains"/>
    <property type="match status" value="1"/>
</dbReference>
<dbReference type="InterPro" id="IPR036259">
    <property type="entry name" value="MFS_trans_sf"/>
</dbReference>
<evidence type="ECO:0000256" key="3">
    <source>
        <dbReference type="ARBA" id="ARBA00023136"/>
    </source>
</evidence>
<dbReference type="GO" id="GO:0022857">
    <property type="term" value="F:transmembrane transporter activity"/>
    <property type="evidence" value="ECO:0007669"/>
    <property type="project" value="InterPro"/>
</dbReference>
<accession>D5RU03</accession>
<evidence type="ECO:0000313" key="6">
    <source>
        <dbReference type="Proteomes" id="UP000005324"/>
    </source>
</evidence>
<feature type="non-terminal residue" evidence="5">
    <location>
        <position position="1"/>
    </location>
</feature>
<evidence type="ECO:0008006" key="7">
    <source>
        <dbReference type="Google" id="ProtNLM"/>
    </source>
</evidence>
<protein>
    <recommendedName>
        <fullName evidence="7">Major facilitator superfamily (MFS) profile domain-containing protein</fullName>
    </recommendedName>
</protein>
<keyword evidence="3 4" id="KW-0472">Membrane</keyword>
<feature type="transmembrane region" description="Helical" evidence="4">
    <location>
        <begin position="111"/>
        <end position="130"/>
    </location>
</feature>